<feature type="transmembrane region" description="Helical" evidence="6">
    <location>
        <begin position="167"/>
        <end position="184"/>
    </location>
</feature>
<keyword evidence="8" id="KW-1185">Reference proteome</keyword>
<comment type="caution">
    <text evidence="7">The sequence shown here is derived from an EMBL/GenBank/DDBJ whole genome shotgun (WGS) entry which is preliminary data.</text>
</comment>
<dbReference type="Proteomes" id="UP000054976">
    <property type="component" value="Unassembled WGS sequence"/>
</dbReference>
<feature type="transmembrane region" description="Helical" evidence="6">
    <location>
        <begin position="205"/>
        <end position="227"/>
    </location>
</feature>
<evidence type="ECO:0000256" key="3">
    <source>
        <dbReference type="ARBA" id="ARBA00022692"/>
    </source>
</evidence>
<name>A0A0U9HY03_9BACT</name>
<evidence type="ECO:0000313" key="7">
    <source>
        <dbReference type="EMBL" id="GAQ95663.1"/>
    </source>
</evidence>
<dbReference type="GO" id="GO:0005886">
    <property type="term" value="C:plasma membrane"/>
    <property type="evidence" value="ECO:0007669"/>
    <property type="project" value="UniProtKB-SubCell"/>
</dbReference>
<accession>A0A0U9HY03</accession>
<dbReference type="RefSeq" id="WP_059177090.1">
    <property type="nucleotide sequence ID" value="NZ_BCNO01000003.1"/>
</dbReference>
<gene>
    <name evidence="7" type="ORF">TAGGR_3136</name>
</gene>
<reference evidence="8" key="1">
    <citation type="submission" date="2016-01" db="EMBL/GenBank/DDBJ databases">
        <title>Draft genome sequence of Thermodesulfovibrio aggregans strain TGE-P1.</title>
        <authorList>
            <person name="Sekiguchi Y."/>
            <person name="Ohashi A."/>
            <person name="Matsuura N."/>
            <person name="Tourlousse M.D."/>
        </authorList>
    </citation>
    <scope>NUCLEOTIDE SEQUENCE [LARGE SCALE GENOMIC DNA]</scope>
    <source>
        <strain evidence="8">TGE-P1</strain>
    </source>
</reference>
<feature type="transmembrane region" description="Helical" evidence="6">
    <location>
        <begin position="38"/>
        <end position="58"/>
    </location>
</feature>
<feature type="transmembrane region" description="Helical" evidence="6">
    <location>
        <begin position="7"/>
        <end position="26"/>
    </location>
</feature>
<organism evidence="7 8">
    <name type="scientific">Thermodesulfovibrio aggregans</name>
    <dbReference type="NCBI Taxonomy" id="86166"/>
    <lineage>
        <taxon>Bacteria</taxon>
        <taxon>Pseudomonadati</taxon>
        <taxon>Nitrospirota</taxon>
        <taxon>Thermodesulfovibrionia</taxon>
        <taxon>Thermodesulfovibrionales</taxon>
        <taxon>Thermodesulfovibrionaceae</taxon>
        <taxon>Thermodesulfovibrio</taxon>
    </lineage>
</organism>
<keyword evidence="3 6" id="KW-0812">Transmembrane</keyword>
<dbReference type="STRING" id="86166.TAGGR_3136"/>
<proteinExistence type="predicted"/>
<evidence type="ECO:0000256" key="4">
    <source>
        <dbReference type="ARBA" id="ARBA00022989"/>
    </source>
</evidence>
<comment type="subcellular location">
    <subcellularLocation>
        <location evidence="1">Cell membrane</location>
        <topology evidence="1">Multi-pass membrane protein</topology>
    </subcellularLocation>
</comment>
<protein>
    <recommendedName>
        <fullName evidence="9">Polysaccharide biosynthesis protein</fullName>
    </recommendedName>
</protein>
<dbReference type="PANTHER" id="PTHR30250:SF26">
    <property type="entry name" value="PSMA PROTEIN"/>
    <property type="match status" value="1"/>
</dbReference>
<feature type="transmembrane region" description="Helical" evidence="6">
    <location>
        <begin position="315"/>
        <end position="336"/>
    </location>
</feature>
<evidence type="ECO:0000256" key="1">
    <source>
        <dbReference type="ARBA" id="ARBA00004651"/>
    </source>
</evidence>
<evidence type="ECO:0000313" key="8">
    <source>
        <dbReference type="Proteomes" id="UP000054976"/>
    </source>
</evidence>
<keyword evidence="5 6" id="KW-0472">Membrane</keyword>
<evidence type="ECO:0000256" key="5">
    <source>
        <dbReference type="ARBA" id="ARBA00023136"/>
    </source>
</evidence>
<feature type="transmembrane region" description="Helical" evidence="6">
    <location>
        <begin position="138"/>
        <end position="161"/>
    </location>
</feature>
<keyword evidence="2" id="KW-1003">Cell membrane</keyword>
<dbReference type="InterPro" id="IPR050833">
    <property type="entry name" value="Poly_Biosynth_Transport"/>
</dbReference>
<feature type="transmembrane region" description="Helical" evidence="6">
    <location>
        <begin position="277"/>
        <end position="295"/>
    </location>
</feature>
<feature type="transmembrane region" description="Helical" evidence="6">
    <location>
        <begin position="366"/>
        <end position="385"/>
    </location>
</feature>
<evidence type="ECO:0000256" key="2">
    <source>
        <dbReference type="ARBA" id="ARBA00022475"/>
    </source>
</evidence>
<dbReference type="PANTHER" id="PTHR30250">
    <property type="entry name" value="PST FAMILY PREDICTED COLANIC ACID TRANSPORTER"/>
    <property type="match status" value="1"/>
</dbReference>
<dbReference type="EMBL" id="BCNO01000003">
    <property type="protein sequence ID" value="GAQ95663.1"/>
    <property type="molecule type" value="Genomic_DNA"/>
</dbReference>
<evidence type="ECO:0000256" key="6">
    <source>
        <dbReference type="SAM" id="Phobius"/>
    </source>
</evidence>
<evidence type="ECO:0008006" key="9">
    <source>
        <dbReference type="Google" id="ProtNLM"/>
    </source>
</evidence>
<dbReference type="InterPro" id="IPR002797">
    <property type="entry name" value="Polysacc_synth"/>
</dbReference>
<dbReference type="Pfam" id="PF01943">
    <property type="entry name" value="Polysacc_synt"/>
    <property type="match status" value="1"/>
</dbReference>
<feature type="transmembrane region" description="Helical" evidence="6">
    <location>
        <begin position="233"/>
        <end position="257"/>
    </location>
</feature>
<sequence length="390" mass="43844">MLKDISSVTLAFVYVNILGYVFHSVVSRSLGPAGYGEFMVFYSFLLTIGNVTVLLTTVSIKTIIENYERKYDFLRSLRLVAIVTGALVALGVCAFSNFLKDFLNVTNYSYFFIIALAWFFMSLLAVERGFLQATGRFPIFAFSGALELTVRLIAALVAIYAGFKVGGIIFSTVIGALVVLVILLKINKNIIGEKARLNIKKMLTIALYASPTGFFLYADTIFVKRIFDEQTAGLYSAVSIVGKVLLWFVLTILGVYFPKFVHSKKTESFKKFVLQMFGIVIISQVAAQIICFLIGEPLFLMLFGSKFEPALKFLPIYFISLLPLLFNMVFISIAIALERGFHIIYAHLLFFYSGFLVLPLKNISDYLAYIFGINGIFVLLYFLNFKKELK</sequence>
<feature type="transmembrane region" description="Helical" evidence="6">
    <location>
        <begin position="105"/>
        <end position="126"/>
    </location>
</feature>
<dbReference type="AlphaFoldDB" id="A0A0U9HY03"/>
<feature type="transmembrane region" description="Helical" evidence="6">
    <location>
        <begin position="343"/>
        <end position="360"/>
    </location>
</feature>
<dbReference type="OrthoDB" id="11642at2"/>
<feature type="transmembrane region" description="Helical" evidence="6">
    <location>
        <begin position="79"/>
        <end position="99"/>
    </location>
</feature>
<keyword evidence="4 6" id="KW-1133">Transmembrane helix</keyword>